<name>A0A1F6A0V3_9BACT</name>
<accession>A0A1F6A0V3</accession>
<dbReference type="Proteomes" id="UP000176253">
    <property type="component" value="Unassembled WGS sequence"/>
</dbReference>
<dbReference type="AlphaFoldDB" id="A0A1F6A0V3"/>
<sequence>MIYDNFLGDLLNVKYLLSLAPLAESNYSLAAKEGTTYLYQKSDFFPRSFLTAEAVRVYNDQEAINEMYKLGSGLRHTAVIQENLEITPLPLDPQEAADIISYRPWEIVIKTSTKYPRLLVLSEIYDPLLTAAIDGIEIKTLRVDLSLTGVVVPEGDHEIIFRQKLL</sequence>
<comment type="caution">
    <text evidence="1">The sequence shown here is derived from an EMBL/GenBank/DDBJ whole genome shotgun (WGS) entry which is preliminary data.</text>
</comment>
<dbReference type="EMBL" id="MFJM01000018">
    <property type="protein sequence ID" value="OGG18329.1"/>
    <property type="molecule type" value="Genomic_DNA"/>
</dbReference>
<proteinExistence type="predicted"/>
<gene>
    <name evidence="1" type="ORF">A3D78_02760</name>
</gene>
<reference evidence="1 2" key="1">
    <citation type="journal article" date="2016" name="Nat. Commun.">
        <title>Thousands of microbial genomes shed light on interconnected biogeochemical processes in an aquifer system.</title>
        <authorList>
            <person name="Anantharaman K."/>
            <person name="Brown C.T."/>
            <person name="Hug L.A."/>
            <person name="Sharon I."/>
            <person name="Castelle C.J."/>
            <person name="Probst A.J."/>
            <person name="Thomas B.C."/>
            <person name="Singh A."/>
            <person name="Wilkins M.J."/>
            <person name="Karaoz U."/>
            <person name="Brodie E.L."/>
            <person name="Williams K.H."/>
            <person name="Hubbard S.S."/>
            <person name="Banfield J.F."/>
        </authorList>
    </citation>
    <scope>NUCLEOTIDE SEQUENCE [LARGE SCALE GENOMIC DNA]</scope>
</reference>
<protein>
    <submittedName>
        <fullName evidence="1">Uncharacterized protein</fullName>
    </submittedName>
</protein>
<evidence type="ECO:0000313" key="2">
    <source>
        <dbReference type="Proteomes" id="UP000176253"/>
    </source>
</evidence>
<organism evidence="1 2">
    <name type="scientific">Candidatus Gottesmanbacteria bacterium RIFCSPHIGHO2_02_FULL_39_14</name>
    <dbReference type="NCBI Taxonomy" id="1798383"/>
    <lineage>
        <taxon>Bacteria</taxon>
        <taxon>Candidatus Gottesmaniibacteriota</taxon>
    </lineage>
</organism>
<evidence type="ECO:0000313" key="1">
    <source>
        <dbReference type="EMBL" id="OGG18329.1"/>
    </source>
</evidence>
<dbReference type="STRING" id="1798383.A3D78_02760"/>